<dbReference type="PANTHER" id="PTHR43711">
    <property type="entry name" value="TWO-COMPONENT HISTIDINE KINASE"/>
    <property type="match status" value="1"/>
</dbReference>
<dbReference type="InterPro" id="IPR036097">
    <property type="entry name" value="HisK_dim/P_sf"/>
</dbReference>
<dbReference type="Gene3D" id="1.10.287.130">
    <property type="match status" value="1"/>
</dbReference>
<evidence type="ECO:0000256" key="4">
    <source>
        <dbReference type="ARBA" id="ARBA00022553"/>
    </source>
</evidence>
<evidence type="ECO:0000313" key="11">
    <source>
        <dbReference type="EMBL" id="BCO07707.1"/>
    </source>
</evidence>
<dbReference type="GO" id="GO:0016020">
    <property type="term" value="C:membrane"/>
    <property type="evidence" value="ECO:0007669"/>
    <property type="project" value="UniProtKB-SubCell"/>
</dbReference>
<dbReference type="CDD" id="cd00075">
    <property type="entry name" value="HATPase"/>
    <property type="match status" value="1"/>
</dbReference>
<sequence length="479" mass="53834">MRFYRPHSFFALLLTGFVFVSLPLLTALYSSVQVMEDLVQQSAFAVYRSVDRVSNSRHLVELLLDQERKARLYNVLGEPSQLDAVNQIHEQVADILEHFSMGSEDADLLEQLEQLRAMEQYQVAVLNRMTSGPELRKKELEQVLARYRDLNALALNVAQASNQLMISEVEALKEKVRENKQMLAWQTSGLIGFSLLLIALFVVLISKPVAQIDRGIEQLGDGDFQTPIHVSGPKDLEVLGQKLDWLRKRLAQLDREKVKLVAHISHELKTPLSSIKEGAGLLKEEVVGAMNSRQQDVVRILDKNCTKLQKLIENILDFNMAQARKIPLEKKPVRLDAVIDEVVADQRNSIIARRIKLDVQVSKAVVSGDRTQLKTIFDNLLSNAIKFVADEGEISIRMHQEDRKVTVMVEDNGPGIRDQERSRIFSPFYQGKSAKSTVVKGSGLGLAIAKEYVQNHGGSIRLLSSRQGARFAVILPLTS</sequence>
<dbReference type="InterPro" id="IPR004358">
    <property type="entry name" value="Sig_transdc_His_kin-like_C"/>
</dbReference>
<keyword evidence="8" id="KW-0812">Transmembrane</keyword>
<keyword evidence="12" id="KW-1185">Reference proteome</keyword>
<dbReference type="InterPro" id="IPR005467">
    <property type="entry name" value="His_kinase_dom"/>
</dbReference>
<name>A0A915XIL0_9BACT</name>
<comment type="catalytic activity">
    <reaction evidence="1">
        <text>ATP + protein L-histidine = ADP + protein N-phospho-L-histidine.</text>
        <dbReference type="EC" id="2.7.13.3"/>
    </reaction>
</comment>
<dbReference type="FunFam" id="3.30.565.10:FF:000006">
    <property type="entry name" value="Sensor histidine kinase WalK"/>
    <property type="match status" value="1"/>
</dbReference>
<dbReference type="EMBL" id="AP024233">
    <property type="protein sequence ID" value="BCO07707.1"/>
    <property type="molecule type" value="Genomic_DNA"/>
</dbReference>
<organism evidence="11 12">
    <name type="scientific">Desulfolithobacter dissulfuricans</name>
    <dbReference type="NCBI Taxonomy" id="2795293"/>
    <lineage>
        <taxon>Bacteria</taxon>
        <taxon>Pseudomonadati</taxon>
        <taxon>Thermodesulfobacteriota</taxon>
        <taxon>Desulfobulbia</taxon>
        <taxon>Desulfobulbales</taxon>
        <taxon>Desulfobulbaceae</taxon>
        <taxon>Desulfolithobacter</taxon>
    </lineage>
</organism>
<dbReference type="PANTHER" id="PTHR43711:SF26">
    <property type="entry name" value="SENSOR HISTIDINE KINASE RCSC"/>
    <property type="match status" value="1"/>
</dbReference>
<dbReference type="AlphaFoldDB" id="A0A915XIL0"/>
<keyword evidence="6 11" id="KW-0418">Kinase</keyword>
<dbReference type="PROSITE" id="PS50885">
    <property type="entry name" value="HAMP"/>
    <property type="match status" value="1"/>
</dbReference>
<keyword evidence="8" id="KW-1133">Transmembrane helix</keyword>
<dbReference type="InterPro" id="IPR050736">
    <property type="entry name" value="Sensor_HK_Regulatory"/>
</dbReference>
<dbReference type="SMART" id="SM00388">
    <property type="entry name" value="HisKA"/>
    <property type="match status" value="1"/>
</dbReference>
<reference evidence="11" key="1">
    <citation type="submission" date="2020-12" db="EMBL/GenBank/DDBJ databases">
        <title>Desulfobium dissulfuricans gen. nov., sp. nov., a novel mesophilic, sulfate-reducing bacterium isolated from a deep-sea hydrothermal vent.</title>
        <authorList>
            <person name="Hashimoto Y."/>
            <person name="Tame A."/>
            <person name="Sawayama S."/>
            <person name="Miyazaki J."/>
            <person name="Takai K."/>
            <person name="Nakagawa S."/>
        </authorList>
    </citation>
    <scope>NUCLEOTIDE SEQUENCE</scope>
    <source>
        <strain evidence="11">GF1</strain>
    </source>
</reference>
<dbReference type="Pfam" id="PF02518">
    <property type="entry name" value="HATPase_c"/>
    <property type="match status" value="1"/>
</dbReference>
<evidence type="ECO:0000313" key="12">
    <source>
        <dbReference type="Proteomes" id="UP001063350"/>
    </source>
</evidence>
<evidence type="ECO:0000256" key="3">
    <source>
        <dbReference type="ARBA" id="ARBA00012438"/>
    </source>
</evidence>
<dbReference type="InterPro" id="IPR003661">
    <property type="entry name" value="HisK_dim/P_dom"/>
</dbReference>
<feature type="domain" description="HAMP" evidence="10">
    <location>
        <begin position="203"/>
        <end position="255"/>
    </location>
</feature>
<dbReference type="GO" id="GO:0000155">
    <property type="term" value="F:phosphorelay sensor kinase activity"/>
    <property type="evidence" value="ECO:0007669"/>
    <property type="project" value="InterPro"/>
</dbReference>
<dbReference type="InterPro" id="IPR036890">
    <property type="entry name" value="HATPase_C_sf"/>
</dbReference>
<feature type="domain" description="Histidine kinase" evidence="9">
    <location>
        <begin position="263"/>
        <end position="479"/>
    </location>
</feature>
<keyword evidence="4" id="KW-0597">Phosphoprotein</keyword>
<dbReference type="RefSeq" id="WP_267927654.1">
    <property type="nucleotide sequence ID" value="NZ_AP024233.1"/>
</dbReference>
<dbReference type="CDD" id="cd00082">
    <property type="entry name" value="HisKA"/>
    <property type="match status" value="1"/>
</dbReference>
<gene>
    <name evidence="11" type="ORF">GF1_00830</name>
</gene>
<dbReference type="KEGG" id="ddu:GF1_00830"/>
<protein>
    <recommendedName>
        <fullName evidence="3">histidine kinase</fullName>
        <ecNumber evidence="3">2.7.13.3</ecNumber>
    </recommendedName>
</protein>
<evidence type="ECO:0000259" key="10">
    <source>
        <dbReference type="PROSITE" id="PS50885"/>
    </source>
</evidence>
<dbReference type="SMART" id="SM00387">
    <property type="entry name" value="HATPase_c"/>
    <property type="match status" value="1"/>
</dbReference>
<feature type="transmembrane region" description="Helical" evidence="8">
    <location>
        <begin position="183"/>
        <end position="205"/>
    </location>
</feature>
<keyword evidence="5" id="KW-0808">Transferase</keyword>
<dbReference type="Gene3D" id="6.10.340.10">
    <property type="match status" value="1"/>
</dbReference>
<dbReference type="EC" id="2.7.13.3" evidence="3"/>
<evidence type="ECO:0000256" key="5">
    <source>
        <dbReference type="ARBA" id="ARBA00022679"/>
    </source>
</evidence>
<dbReference type="Gene3D" id="3.30.565.10">
    <property type="entry name" value="Histidine kinase-like ATPase, C-terminal domain"/>
    <property type="match status" value="1"/>
</dbReference>
<evidence type="ECO:0000256" key="1">
    <source>
        <dbReference type="ARBA" id="ARBA00000085"/>
    </source>
</evidence>
<accession>A0A915XIL0</accession>
<dbReference type="Proteomes" id="UP001063350">
    <property type="component" value="Chromosome"/>
</dbReference>
<evidence type="ECO:0000256" key="2">
    <source>
        <dbReference type="ARBA" id="ARBA00004370"/>
    </source>
</evidence>
<keyword evidence="8" id="KW-0472">Membrane</keyword>
<dbReference type="InterPro" id="IPR003660">
    <property type="entry name" value="HAMP_dom"/>
</dbReference>
<dbReference type="PROSITE" id="PS50109">
    <property type="entry name" value="HIS_KIN"/>
    <property type="match status" value="1"/>
</dbReference>
<proteinExistence type="predicted"/>
<dbReference type="PRINTS" id="PR00344">
    <property type="entry name" value="BCTRLSENSOR"/>
</dbReference>
<evidence type="ECO:0000256" key="6">
    <source>
        <dbReference type="ARBA" id="ARBA00022777"/>
    </source>
</evidence>
<evidence type="ECO:0000259" key="9">
    <source>
        <dbReference type="PROSITE" id="PS50109"/>
    </source>
</evidence>
<dbReference type="SUPFAM" id="SSF47384">
    <property type="entry name" value="Homodimeric domain of signal transducing histidine kinase"/>
    <property type="match status" value="1"/>
</dbReference>
<comment type="subcellular location">
    <subcellularLocation>
        <location evidence="2">Membrane</location>
    </subcellularLocation>
</comment>
<dbReference type="InterPro" id="IPR003594">
    <property type="entry name" value="HATPase_dom"/>
</dbReference>
<keyword evidence="7" id="KW-0902">Two-component regulatory system</keyword>
<dbReference type="Pfam" id="PF00512">
    <property type="entry name" value="HisKA"/>
    <property type="match status" value="1"/>
</dbReference>
<evidence type="ECO:0000256" key="8">
    <source>
        <dbReference type="SAM" id="Phobius"/>
    </source>
</evidence>
<evidence type="ECO:0000256" key="7">
    <source>
        <dbReference type="ARBA" id="ARBA00023012"/>
    </source>
</evidence>
<dbReference type="SUPFAM" id="SSF55874">
    <property type="entry name" value="ATPase domain of HSP90 chaperone/DNA topoisomerase II/histidine kinase"/>
    <property type="match status" value="1"/>
</dbReference>